<dbReference type="Proteomes" id="UP000838672">
    <property type="component" value="Unassembled WGS sequence"/>
</dbReference>
<dbReference type="SUPFAM" id="SSF103039">
    <property type="entry name" value="CheC-like"/>
    <property type="match status" value="1"/>
</dbReference>
<keyword evidence="4" id="KW-1185">Reference proteome</keyword>
<name>A0ABN8DYP9_9VIBR</name>
<proteinExistence type="predicted"/>
<organism evidence="3 4">
    <name type="scientific">Vibrio stylophorae</name>
    <dbReference type="NCBI Taxonomy" id="659351"/>
    <lineage>
        <taxon>Bacteria</taxon>
        <taxon>Pseudomonadati</taxon>
        <taxon>Pseudomonadota</taxon>
        <taxon>Gammaproteobacteria</taxon>
        <taxon>Vibrionales</taxon>
        <taxon>Vibrionaceae</taxon>
        <taxon>Vibrio</taxon>
    </lineage>
</organism>
<keyword evidence="2" id="KW-1133">Transmembrane helix</keyword>
<keyword evidence="2" id="KW-0472">Membrane</keyword>
<keyword evidence="1" id="KW-0145">Chemotaxis</keyword>
<dbReference type="Gene3D" id="3.40.1550.10">
    <property type="entry name" value="CheC-like"/>
    <property type="match status" value="1"/>
</dbReference>
<evidence type="ECO:0000256" key="2">
    <source>
        <dbReference type="SAM" id="Phobius"/>
    </source>
</evidence>
<evidence type="ECO:0008006" key="5">
    <source>
        <dbReference type="Google" id="ProtNLM"/>
    </source>
</evidence>
<comment type="caution">
    <text evidence="3">The sequence shown here is derived from an EMBL/GenBank/DDBJ whole genome shotgun (WGS) entry which is preliminary data.</text>
</comment>
<dbReference type="Pfam" id="PF11813">
    <property type="entry name" value="DUF3334"/>
    <property type="match status" value="1"/>
</dbReference>
<dbReference type="InterPro" id="IPR028976">
    <property type="entry name" value="CheC-like_sf"/>
</dbReference>
<keyword evidence="2" id="KW-0812">Transmembrane</keyword>
<evidence type="ECO:0000313" key="4">
    <source>
        <dbReference type="Proteomes" id="UP000838672"/>
    </source>
</evidence>
<protein>
    <recommendedName>
        <fullName evidence="5">Chemotaxis protein CheX</fullName>
    </recommendedName>
</protein>
<reference evidence="3" key="1">
    <citation type="submission" date="2021-11" db="EMBL/GenBank/DDBJ databases">
        <authorList>
            <person name="Rodrigo-Torres L."/>
            <person name="Arahal R. D."/>
            <person name="Lucena T."/>
        </authorList>
    </citation>
    <scope>NUCLEOTIDE SEQUENCE</scope>
    <source>
        <strain evidence="3">CECT 7929</strain>
    </source>
</reference>
<dbReference type="RefSeq" id="WP_237468572.1">
    <property type="nucleotide sequence ID" value="NZ_CAKLDI010000002.1"/>
</dbReference>
<dbReference type="EMBL" id="CAKLDI010000002">
    <property type="protein sequence ID" value="CAH0535702.1"/>
    <property type="molecule type" value="Genomic_DNA"/>
</dbReference>
<gene>
    <name evidence="3" type="ORF">VST7929_03186</name>
</gene>
<evidence type="ECO:0000256" key="1">
    <source>
        <dbReference type="ARBA" id="ARBA00022500"/>
    </source>
</evidence>
<dbReference type="InterPro" id="IPR024513">
    <property type="entry name" value="DUF3334"/>
</dbReference>
<feature type="transmembrane region" description="Helical" evidence="2">
    <location>
        <begin position="53"/>
        <end position="74"/>
    </location>
</feature>
<accession>A0ABN8DYP9</accession>
<sequence length="221" mass="24534">MRNQELVTTDDILHTLCDSVVGVLSAASKNDVRYSGMVQRIQKTGLKPDIGCFVLFDGAFSGLVVINFSAAAALELYQGFMRQMGIPEEEIATLHTSDDVANVLGELMNQMLGHFTGIISRELQTNINQSQPKMLAISQKVMVSLDTNLNEPQMRRVSFMTRNNNIFYLELAMDKTEFFKIKEADVVEEIDPDALIATYKEKAANTTAAHVPNDLLDELGL</sequence>
<evidence type="ECO:0000313" key="3">
    <source>
        <dbReference type="EMBL" id="CAH0535702.1"/>
    </source>
</evidence>